<feature type="transmembrane region" description="Helical" evidence="6">
    <location>
        <begin position="20"/>
        <end position="41"/>
    </location>
</feature>
<dbReference type="Proteomes" id="UP000544872">
    <property type="component" value="Unassembled WGS sequence"/>
</dbReference>
<dbReference type="InterPro" id="IPR003838">
    <property type="entry name" value="ABC3_permease_C"/>
</dbReference>
<keyword evidence="8" id="KW-0131">Cell cycle</keyword>
<evidence type="ECO:0000313" key="9">
    <source>
        <dbReference type="Proteomes" id="UP000544872"/>
    </source>
</evidence>
<name>A0A7X0DMC4_NOVIT</name>
<comment type="caution">
    <text evidence="8">The sequence shown here is derived from an EMBL/GenBank/DDBJ whole genome shotgun (WGS) entry which is preliminary data.</text>
</comment>
<sequence length="296" mass="31045">MARFLRSDLPVAADPGNRFLPLLVAAMVFLATLALAGALALQDMTTRWRGSMTGTLTVQVPPVAGESSADTVARVDRVVRLLASLPEVAAAVPVADEQLVQMLQPWLGSDVLIADLPVPRLVDVSLKVEAMAGLDAMLARVRDVAPGALIDDHRVWLARLIALADGIRLLAWATLGLVGTATTAAVVYATRSGLAVHRPHIEVLHLIGATDGYVARQFARRALIHGLIGGAIGTLMAAPALIALLALLAPLEGGLVPVVTPASVHFLGLALLPLLAGGVVMITAYRTVRRQLARML</sequence>
<proteinExistence type="predicted"/>
<evidence type="ECO:0000256" key="4">
    <source>
        <dbReference type="ARBA" id="ARBA00022989"/>
    </source>
</evidence>
<dbReference type="EMBL" id="JACIIX010000001">
    <property type="protein sequence ID" value="MBB6209042.1"/>
    <property type="molecule type" value="Genomic_DNA"/>
</dbReference>
<keyword evidence="2" id="KW-1003">Cell membrane</keyword>
<evidence type="ECO:0000256" key="2">
    <source>
        <dbReference type="ARBA" id="ARBA00022475"/>
    </source>
</evidence>
<dbReference type="Pfam" id="PF02687">
    <property type="entry name" value="FtsX"/>
    <property type="match status" value="1"/>
</dbReference>
<dbReference type="GO" id="GO:0005886">
    <property type="term" value="C:plasma membrane"/>
    <property type="evidence" value="ECO:0007669"/>
    <property type="project" value="UniProtKB-SubCell"/>
</dbReference>
<protein>
    <submittedName>
        <fullName evidence="8">Cell division transport system permease protein</fullName>
    </submittedName>
</protein>
<accession>A0A7X0DMC4</accession>
<evidence type="ECO:0000256" key="1">
    <source>
        <dbReference type="ARBA" id="ARBA00004651"/>
    </source>
</evidence>
<feature type="domain" description="ABC3 transporter permease C-terminal" evidence="7">
    <location>
        <begin position="177"/>
        <end position="290"/>
    </location>
</feature>
<dbReference type="PANTHER" id="PTHR47755:SF1">
    <property type="entry name" value="CELL DIVISION PROTEIN FTSX"/>
    <property type="match status" value="1"/>
</dbReference>
<gene>
    <name evidence="8" type="ORF">FHS48_000423</name>
</gene>
<evidence type="ECO:0000256" key="5">
    <source>
        <dbReference type="ARBA" id="ARBA00023136"/>
    </source>
</evidence>
<dbReference type="GO" id="GO:0051301">
    <property type="term" value="P:cell division"/>
    <property type="evidence" value="ECO:0007669"/>
    <property type="project" value="UniProtKB-KW"/>
</dbReference>
<keyword evidence="4 6" id="KW-1133">Transmembrane helix</keyword>
<feature type="transmembrane region" description="Helical" evidence="6">
    <location>
        <begin position="226"/>
        <end position="251"/>
    </location>
</feature>
<organism evidence="8 9">
    <name type="scientific">Novispirillum itersonii</name>
    <name type="common">Aquaspirillum itersonii</name>
    <dbReference type="NCBI Taxonomy" id="189"/>
    <lineage>
        <taxon>Bacteria</taxon>
        <taxon>Pseudomonadati</taxon>
        <taxon>Pseudomonadota</taxon>
        <taxon>Alphaproteobacteria</taxon>
        <taxon>Rhodospirillales</taxon>
        <taxon>Novispirillaceae</taxon>
        <taxon>Novispirillum</taxon>
    </lineage>
</organism>
<evidence type="ECO:0000259" key="7">
    <source>
        <dbReference type="Pfam" id="PF02687"/>
    </source>
</evidence>
<dbReference type="RefSeq" id="WP_184260822.1">
    <property type="nucleotide sequence ID" value="NZ_JACIIX010000001.1"/>
</dbReference>
<dbReference type="PANTHER" id="PTHR47755">
    <property type="entry name" value="CELL DIVISION PROTEIN FTSX"/>
    <property type="match status" value="1"/>
</dbReference>
<dbReference type="AlphaFoldDB" id="A0A7X0DMC4"/>
<dbReference type="GO" id="GO:0032153">
    <property type="term" value="C:cell division site"/>
    <property type="evidence" value="ECO:0007669"/>
    <property type="project" value="TreeGrafter"/>
</dbReference>
<evidence type="ECO:0000313" key="8">
    <source>
        <dbReference type="EMBL" id="MBB6209042.1"/>
    </source>
</evidence>
<keyword evidence="3 6" id="KW-0812">Transmembrane</keyword>
<keyword evidence="9" id="KW-1185">Reference proteome</keyword>
<keyword evidence="5 6" id="KW-0472">Membrane</keyword>
<evidence type="ECO:0000256" key="6">
    <source>
        <dbReference type="SAM" id="Phobius"/>
    </source>
</evidence>
<evidence type="ECO:0000256" key="3">
    <source>
        <dbReference type="ARBA" id="ARBA00022692"/>
    </source>
</evidence>
<dbReference type="InterPro" id="IPR004513">
    <property type="entry name" value="FtsX"/>
</dbReference>
<comment type="subcellular location">
    <subcellularLocation>
        <location evidence="1">Cell membrane</location>
        <topology evidence="1">Multi-pass membrane protein</topology>
    </subcellularLocation>
</comment>
<reference evidence="8 9" key="1">
    <citation type="submission" date="2020-08" db="EMBL/GenBank/DDBJ databases">
        <title>Genomic Encyclopedia of Type Strains, Phase IV (KMG-IV): sequencing the most valuable type-strain genomes for metagenomic binning, comparative biology and taxonomic classification.</title>
        <authorList>
            <person name="Goeker M."/>
        </authorList>
    </citation>
    <scope>NUCLEOTIDE SEQUENCE [LARGE SCALE GENOMIC DNA]</scope>
    <source>
        <strain evidence="8 9">DSM 11590</strain>
    </source>
</reference>
<keyword evidence="8" id="KW-0132">Cell division</keyword>
<feature type="transmembrane region" description="Helical" evidence="6">
    <location>
        <begin position="263"/>
        <end position="285"/>
    </location>
</feature>